<name>A0AAE1DNR8_9GAST</name>
<sequence length="174" mass="19281">MRRTTLQKNISKATIAIAKAADALTKRAKDGEEVTINESTKKAGPIDPQYRMGPCEKAGRELEALNPTIIDGVEVQVNDTVWIKRLLEIKTENFQAGQIQLSEPFKPVSKETIRRWIKHIMEMADINVEIFTPDSTRAASTSYAMNQGLPIEAKVAAAGWSQEIVALKSQVTTE</sequence>
<evidence type="ECO:0000313" key="1">
    <source>
        <dbReference type="EMBL" id="KAK3776670.1"/>
    </source>
</evidence>
<proteinExistence type="predicted"/>
<gene>
    <name evidence="1" type="ORF">RRG08_047601</name>
</gene>
<protein>
    <submittedName>
        <fullName evidence="1">Uncharacterized protein</fullName>
    </submittedName>
</protein>
<dbReference type="GO" id="GO:0003677">
    <property type="term" value="F:DNA binding"/>
    <property type="evidence" value="ECO:0007669"/>
    <property type="project" value="InterPro"/>
</dbReference>
<dbReference type="AlphaFoldDB" id="A0AAE1DNR8"/>
<keyword evidence="2" id="KW-1185">Reference proteome</keyword>
<reference evidence="1" key="1">
    <citation type="journal article" date="2023" name="G3 (Bethesda)">
        <title>A reference genome for the long-term kleptoplast-retaining sea slug Elysia crispata morphotype clarki.</title>
        <authorList>
            <person name="Eastman K.E."/>
            <person name="Pendleton A.L."/>
            <person name="Shaikh M.A."/>
            <person name="Suttiyut T."/>
            <person name="Ogas R."/>
            <person name="Tomko P."/>
            <person name="Gavelis G."/>
            <person name="Widhalm J.R."/>
            <person name="Wisecaver J.H."/>
        </authorList>
    </citation>
    <scope>NUCLEOTIDE SEQUENCE</scope>
    <source>
        <strain evidence="1">ECLA1</strain>
    </source>
</reference>
<accession>A0AAE1DNR8</accession>
<dbReference type="SUPFAM" id="SSF56349">
    <property type="entry name" value="DNA breaking-rejoining enzymes"/>
    <property type="match status" value="1"/>
</dbReference>
<dbReference type="InterPro" id="IPR011010">
    <property type="entry name" value="DNA_brk_join_enz"/>
</dbReference>
<dbReference type="Proteomes" id="UP001283361">
    <property type="component" value="Unassembled WGS sequence"/>
</dbReference>
<comment type="caution">
    <text evidence="1">The sequence shown here is derived from an EMBL/GenBank/DDBJ whole genome shotgun (WGS) entry which is preliminary data.</text>
</comment>
<dbReference type="EMBL" id="JAWDGP010003190">
    <property type="protein sequence ID" value="KAK3776670.1"/>
    <property type="molecule type" value="Genomic_DNA"/>
</dbReference>
<organism evidence="1 2">
    <name type="scientific">Elysia crispata</name>
    <name type="common">lettuce slug</name>
    <dbReference type="NCBI Taxonomy" id="231223"/>
    <lineage>
        <taxon>Eukaryota</taxon>
        <taxon>Metazoa</taxon>
        <taxon>Spiralia</taxon>
        <taxon>Lophotrochozoa</taxon>
        <taxon>Mollusca</taxon>
        <taxon>Gastropoda</taxon>
        <taxon>Heterobranchia</taxon>
        <taxon>Euthyneura</taxon>
        <taxon>Panpulmonata</taxon>
        <taxon>Sacoglossa</taxon>
        <taxon>Placobranchoidea</taxon>
        <taxon>Plakobranchidae</taxon>
        <taxon>Elysia</taxon>
    </lineage>
</organism>
<evidence type="ECO:0000313" key="2">
    <source>
        <dbReference type="Proteomes" id="UP001283361"/>
    </source>
</evidence>